<dbReference type="Proteomes" id="UP000821866">
    <property type="component" value="Chromosome 7"/>
</dbReference>
<keyword evidence="1" id="KW-0325">Glycoprotein</keyword>
<dbReference type="GO" id="GO:0008045">
    <property type="term" value="P:motor neuron axon guidance"/>
    <property type="evidence" value="ECO:0007669"/>
    <property type="project" value="TreeGrafter"/>
</dbReference>
<dbReference type="SMART" id="SM00423">
    <property type="entry name" value="PSI"/>
    <property type="match status" value="2"/>
</dbReference>
<dbReference type="GO" id="GO:0005886">
    <property type="term" value="C:plasma membrane"/>
    <property type="evidence" value="ECO:0007669"/>
    <property type="project" value="TreeGrafter"/>
</dbReference>
<dbReference type="InterPro" id="IPR016201">
    <property type="entry name" value="PSI"/>
</dbReference>
<accession>A0A9J6DFE6</accession>
<name>A0A9J6DFE6_RHIMP</name>
<sequence length="379" mass="41819">MSRVTNHEMLQVDLVINQLPQLPYGAHYLCVYGSSAPIQARVTHLGLACMSPLVAARPSIPPGKDHVAVDLAVRSSETDTDFIHREFVFFDCSVHKTCKSCVMSSWPCNWCLHENSCTSNATDCARRVIIGESNSHNSLIKGRQHCPSFSIDDEILLPHEARKEIAVEVRNILTPLPATFTNEDQDDLTRGTPGREQGCGLLSDEFDTSQESCAQSTALVWQSRKLLRGLMSGRVSENGRKREARSMAVFFSKYAWSPVSVLRFHFVLSQWSIPAGPSHGGRQDCSLCLTRDKRYQCSWCGGSCNYGPSCVEPVTTSCPPPRIDWIHPLNGPVEGGTLVTIEGSNLGTSEEEIRDKILVGGLPCVPVEYNVSVRQVPLM</sequence>
<dbReference type="Pfam" id="PF24479">
    <property type="entry name" value="PSI_PlexinA-B"/>
    <property type="match status" value="1"/>
</dbReference>
<organism evidence="3 4">
    <name type="scientific">Rhipicephalus microplus</name>
    <name type="common">Cattle tick</name>
    <name type="synonym">Boophilus microplus</name>
    <dbReference type="NCBI Taxonomy" id="6941"/>
    <lineage>
        <taxon>Eukaryota</taxon>
        <taxon>Metazoa</taxon>
        <taxon>Ecdysozoa</taxon>
        <taxon>Arthropoda</taxon>
        <taxon>Chelicerata</taxon>
        <taxon>Arachnida</taxon>
        <taxon>Acari</taxon>
        <taxon>Parasitiformes</taxon>
        <taxon>Ixodida</taxon>
        <taxon>Ixodoidea</taxon>
        <taxon>Ixodidae</taxon>
        <taxon>Rhipicephalinae</taxon>
        <taxon>Rhipicephalus</taxon>
        <taxon>Boophilus</taxon>
    </lineage>
</organism>
<dbReference type="GO" id="GO:0017154">
    <property type="term" value="F:semaphorin receptor activity"/>
    <property type="evidence" value="ECO:0007669"/>
    <property type="project" value="InterPro"/>
</dbReference>
<feature type="domain" description="PSI" evidence="2">
    <location>
        <begin position="278"/>
        <end position="319"/>
    </location>
</feature>
<dbReference type="SUPFAM" id="SSF81296">
    <property type="entry name" value="E set domains"/>
    <property type="match status" value="1"/>
</dbReference>
<dbReference type="GO" id="GO:0097374">
    <property type="term" value="P:sensory neuron axon guidance"/>
    <property type="evidence" value="ECO:0007669"/>
    <property type="project" value="TreeGrafter"/>
</dbReference>
<dbReference type="Pfam" id="PF17960">
    <property type="entry name" value="TIG_plexin"/>
    <property type="match status" value="1"/>
</dbReference>
<reference evidence="3" key="2">
    <citation type="submission" date="2021-09" db="EMBL/GenBank/DDBJ databases">
        <authorList>
            <person name="Jia N."/>
            <person name="Wang J."/>
            <person name="Shi W."/>
            <person name="Du L."/>
            <person name="Sun Y."/>
            <person name="Zhan W."/>
            <person name="Jiang J."/>
            <person name="Wang Q."/>
            <person name="Zhang B."/>
            <person name="Ji P."/>
            <person name="Sakyi L.B."/>
            <person name="Cui X."/>
            <person name="Yuan T."/>
            <person name="Jiang B."/>
            <person name="Yang W."/>
            <person name="Lam T.T.-Y."/>
            <person name="Chang Q."/>
            <person name="Ding S."/>
            <person name="Wang X."/>
            <person name="Zhu J."/>
            <person name="Ruan X."/>
            <person name="Zhao L."/>
            <person name="Wei J."/>
            <person name="Que T."/>
            <person name="Du C."/>
            <person name="Cheng J."/>
            <person name="Dai P."/>
            <person name="Han X."/>
            <person name="Huang E."/>
            <person name="Gao Y."/>
            <person name="Liu J."/>
            <person name="Shao H."/>
            <person name="Ye R."/>
            <person name="Li L."/>
            <person name="Wei W."/>
            <person name="Wang X."/>
            <person name="Wang C."/>
            <person name="Huo Q."/>
            <person name="Li W."/>
            <person name="Guo W."/>
            <person name="Chen H."/>
            <person name="Chen S."/>
            <person name="Zhou L."/>
            <person name="Zhou L."/>
            <person name="Ni X."/>
            <person name="Tian J."/>
            <person name="Zhou Y."/>
            <person name="Sheng Y."/>
            <person name="Liu T."/>
            <person name="Pan Y."/>
            <person name="Xia L."/>
            <person name="Li J."/>
            <person name="Zhao F."/>
            <person name="Cao W."/>
        </authorList>
    </citation>
    <scope>NUCLEOTIDE SEQUENCE</scope>
    <source>
        <strain evidence="3">Rmic-2018</strain>
        <tissue evidence="3">Larvae</tissue>
    </source>
</reference>
<evidence type="ECO:0000259" key="2">
    <source>
        <dbReference type="SMART" id="SM00423"/>
    </source>
</evidence>
<keyword evidence="4" id="KW-1185">Reference proteome</keyword>
<protein>
    <recommendedName>
        <fullName evidence="2">PSI domain-containing protein</fullName>
    </recommendedName>
</protein>
<dbReference type="EMBL" id="JABSTU010000009">
    <property type="protein sequence ID" value="KAH8020646.1"/>
    <property type="molecule type" value="Genomic_DNA"/>
</dbReference>
<dbReference type="GO" id="GO:0007162">
    <property type="term" value="P:negative regulation of cell adhesion"/>
    <property type="evidence" value="ECO:0007669"/>
    <property type="project" value="TreeGrafter"/>
</dbReference>
<proteinExistence type="predicted"/>
<dbReference type="GO" id="GO:0050772">
    <property type="term" value="P:positive regulation of axonogenesis"/>
    <property type="evidence" value="ECO:0007669"/>
    <property type="project" value="TreeGrafter"/>
</dbReference>
<dbReference type="VEuPathDB" id="VectorBase:LOC119174024"/>
<dbReference type="Pfam" id="PF01833">
    <property type="entry name" value="TIG"/>
    <property type="match status" value="1"/>
</dbReference>
<dbReference type="Pfam" id="PF24317">
    <property type="entry name" value="PSI_Plexin-B"/>
    <property type="match status" value="1"/>
</dbReference>
<reference evidence="3" key="1">
    <citation type="journal article" date="2020" name="Cell">
        <title>Large-Scale Comparative Analyses of Tick Genomes Elucidate Their Genetic Diversity and Vector Capacities.</title>
        <authorList>
            <consortium name="Tick Genome and Microbiome Consortium (TIGMIC)"/>
            <person name="Jia N."/>
            <person name="Wang J."/>
            <person name="Shi W."/>
            <person name="Du L."/>
            <person name="Sun Y."/>
            <person name="Zhan W."/>
            <person name="Jiang J.F."/>
            <person name="Wang Q."/>
            <person name="Zhang B."/>
            <person name="Ji P."/>
            <person name="Bell-Sakyi L."/>
            <person name="Cui X.M."/>
            <person name="Yuan T.T."/>
            <person name="Jiang B.G."/>
            <person name="Yang W.F."/>
            <person name="Lam T.T."/>
            <person name="Chang Q.C."/>
            <person name="Ding S.J."/>
            <person name="Wang X.J."/>
            <person name="Zhu J.G."/>
            <person name="Ruan X.D."/>
            <person name="Zhao L."/>
            <person name="Wei J.T."/>
            <person name="Ye R.Z."/>
            <person name="Que T.C."/>
            <person name="Du C.H."/>
            <person name="Zhou Y.H."/>
            <person name="Cheng J.X."/>
            <person name="Dai P.F."/>
            <person name="Guo W.B."/>
            <person name="Han X.H."/>
            <person name="Huang E.J."/>
            <person name="Li L.F."/>
            <person name="Wei W."/>
            <person name="Gao Y.C."/>
            <person name="Liu J.Z."/>
            <person name="Shao H.Z."/>
            <person name="Wang X."/>
            <person name="Wang C.C."/>
            <person name="Yang T.C."/>
            <person name="Huo Q.B."/>
            <person name="Li W."/>
            <person name="Chen H.Y."/>
            <person name="Chen S.E."/>
            <person name="Zhou L.G."/>
            <person name="Ni X.B."/>
            <person name="Tian J.H."/>
            <person name="Sheng Y."/>
            <person name="Liu T."/>
            <person name="Pan Y.S."/>
            <person name="Xia L.Y."/>
            <person name="Li J."/>
            <person name="Zhao F."/>
            <person name="Cao W.C."/>
        </authorList>
    </citation>
    <scope>NUCLEOTIDE SEQUENCE</scope>
    <source>
        <strain evidence="3">Rmic-2018</strain>
    </source>
</reference>
<dbReference type="InterPro" id="IPR014756">
    <property type="entry name" value="Ig_E-set"/>
</dbReference>
<dbReference type="InterPro" id="IPR057533">
    <property type="entry name" value="PSI_Plexin-B"/>
</dbReference>
<dbReference type="InterPro" id="IPR013783">
    <property type="entry name" value="Ig-like_fold"/>
</dbReference>
<evidence type="ECO:0000313" key="3">
    <source>
        <dbReference type="EMBL" id="KAH8020646.1"/>
    </source>
</evidence>
<feature type="domain" description="PSI" evidence="2">
    <location>
        <begin position="91"/>
        <end position="147"/>
    </location>
</feature>
<dbReference type="PANTHER" id="PTHR22625:SF44">
    <property type="entry name" value="PLEXIN-B"/>
    <property type="match status" value="1"/>
</dbReference>
<dbReference type="InterPro" id="IPR031148">
    <property type="entry name" value="Plexin"/>
</dbReference>
<dbReference type="PANTHER" id="PTHR22625">
    <property type="entry name" value="PLEXIN"/>
    <property type="match status" value="1"/>
</dbReference>
<dbReference type="AlphaFoldDB" id="A0A9J6DFE6"/>
<dbReference type="GO" id="GO:0002116">
    <property type="term" value="C:semaphorin receptor complex"/>
    <property type="evidence" value="ECO:0007669"/>
    <property type="project" value="TreeGrafter"/>
</dbReference>
<dbReference type="InterPro" id="IPR041019">
    <property type="entry name" value="TIG1_plexin"/>
</dbReference>
<dbReference type="Gene3D" id="2.60.40.10">
    <property type="entry name" value="Immunoglobulins"/>
    <property type="match status" value="3"/>
</dbReference>
<dbReference type="GO" id="GO:0030334">
    <property type="term" value="P:regulation of cell migration"/>
    <property type="evidence" value="ECO:0007669"/>
    <property type="project" value="TreeGrafter"/>
</dbReference>
<evidence type="ECO:0000256" key="1">
    <source>
        <dbReference type="ARBA" id="ARBA00023180"/>
    </source>
</evidence>
<comment type="caution">
    <text evidence="3">The sequence shown here is derived from an EMBL/GenBank/DDBJ whole genome shotgun (WGS) entry which is preliminary data.</text>
</comment>
<gene>
    <name evidence="3" type="ORF">HPB51_002595</name>
</gene>
<dbReference type="InterPro" id="IPR002909">
    <property type="entry name" value="IPT_dom"/>
</dbReference>
<evidence type="ECO:0000313" key="4">
    <source>
        <dbReference type="Proteomes" id="UP000821866"/>
    </source>
</evidence>
<dbReference type="GO" id="GO:0008360">
    <property type="term" value="P:regulation of cell shape"/>
    <property type="evidence" value="ECO:0007669"/>
    <property type="project" value="TreeGrafter"/>
</dbReference>